<accession>A0ABN7X9K0</accession>
<keyword evidence="2" id="KW-1185">Reference proteome</keyword>
<evidence type="ECO:0000313" key="2">
    <source>
        <dbReference type="Proteomes" id="UP000789901"/>
    </source>
</evidence>
<dbReference type="EMBL" id="CAJVQB010098926">
    <property type="protein sequence ID" value="CAG8849982.1"/>
    <property type="molecule type" value="Genomic_DNA"/>
</dbReference>
<feature type="non-terminal residue" evidence="1">
    <location>
        <position position="101"/>
    </location>
</feature>
<protein>
    <submittedName>
        <fullName evidence="1">22666_t:CDS:1</fullName>
    </submittedName>
</protein>
<comment type="caution">
    <text evidence="1">The sequence shown here is derived from an EMBL/GenBank/DDBJ whole genome shotgun (WGS) entry which is preliminary data.</text>
</comment>
<proteinExistence type="predicted"/>
<gene>
    <name evidence="1" type="ORF">GMARGA_LOCUS39977</name>
</gene>
<dbReference type="Proteomes" id="UP000789901">
    <property type="component" value="Unassembled WGS sequence"/>
</dbReference>
<reference evidence="1 2" key="1">
    <citation type="submission" date="2021-06" db="EMBL/GenBank/DDBJ databases">
        <authorList>
            <person name="Kallberg Y."/>
            <person name="Tangrot J."/>
            <person name="Rosling A."/>
        </authorList>
    </citation>
    <scope>NUCLEOTIDE SEQUENCE [LARGE SCALE GENOMIC DNA]</scope>
    <source>
        <strain evidence="1 2">120-4 pot B 10/14</strain>
    </source>
</reference>
<name>A0ABN7X9K0_GIGMA</name>
<feature type="non-terminal residue" evidence="1">
    <location>
        <position position="1"/>
    </location>
</feature>
<organism evidence="1 2">
    <name type="scientific">Gigaspora margarita</name>
    <dbReference type="NCBI Taxonomy" id="4874"/>
    <lineage>
        <taxon>Eukaryota</taxon>
        <taxon>Fungi</taxon>
        <taxon>Fungi incertae sedis</taxon>
        <taxon>Mucoromycota</taxon>
        <taxon>Glomeromycotina</taxon>
        <taxon>Glomeromycetes</taxon>
        <taxon>Diversisporales</taxon>
        <taxon>Gigasporaceae</taxon>
        <taxon>Gigaspora</taxon>
    </lineage>
</organism>
<evidence type="ECO:0000313" key="1">
    <source>
        <dbReference type="EMBL" id="CAG8849982.1"/>
    </source>
</evidence>
<sequence length="101" mass="12040">SAYFHGALASDWEIKDKDNVDTQNQDGETILELLFASDDYVLQYFNWKDCFKEYLRNPVIPFDSRNKYLSLDKDTLILIHKHDGHEMEESEIWKQLIKWGI</sequence>